<proteinExistence type="predicted"/>
<organism evidence="2 3">
    <name type="scientific">Actinomadura miaoliensis</name>
    <dbReference type="NCBI Taxonomy" id="430685"/>
    <lineage>
        <taxon>Bacteria</taxon>
        <taxon>Bacillati</taxon>
        <taxon>Actinomycetota</taxon>
        <taxon>Actinomycetes</taxon>
        <taxon>Streptosporangiales</taxon>
        <taxon>Thermomonosporaceae</taxon>
        <taxon>Actinomadura</taxon>
    </lineage>
</organism>
<gene>
    <name evidence="2" type="ORF">GCM10022214_87500</name>
</gene>
<sequence>MRGGLGVTITARADVTESVSVSGADAPGEPGACDGVDEPAGPDGSDDASGSGAEGVDDGETVASAVAEPPGGGVGAVAWAAPPGTATAAMQVAANAAPLTNTLRTPDPFLKRSWCAHHIERPRSAPGQRRRR</sequence>
<evidence type="ECO:0000256" key="1">
    <source>
        <dbReference type="SAM" id="MobiDB-lite"/>
    </source>
</evidence>
<evidence type="ECO:0000313" key="3">
    <source>
        <dbReference type="Proteomes" id="UP001500683"/>
    </source>
</evidence>
<protein>
    <submittedName>
        <fullName evidence="2">Uncharacterized protein</fullName>
    </submittedName>
</protein>
<dbReference type="Proteomes" id="UP001500683">
    <property type="component" value="Unassembled WGS sequence"/>
</dbReference>
<evidence type="ECO:0000313" key="2">
    <source>
        <dbReference type="EMBL" id="GAA4106471.1"/>
    </source>
</evidence>
<dbReference type="EMBL" id="BAAAZG010000087">
    <property type="protein sequence ID" value="GAA4106471.1"/>
    <property type="molecule type" value="Genomic_DNA"/>
</dbReference>
<keyword evidence="3" id="KW-1185">Reference proteome</keyword>
<accession>A0ABP7X7Q2</accession>
<feature type="compositionally biased region" description="Low complexity" evidence="1">
    <location>
        <begin position="39"/>
        <end position="51"/>
    </location>
</feature>
<feature type="region of interest" description="Disordered" evidence="1">
    <location>
        <begin position="1"/>
        <end position="78"/>
    </location>
</feature>
<comment type="caution">
    <text evidence="2">The sequence shown here is derived from an EMBL/GenBank/DDBJ whole genome shotgun (WGS) entry which is preliminary data.</text>
</comment>
<name>A0ABP7X7Q2_9ACTN</name>
<reference evidence="3" key="1">
    <citation type="journal article" date="2019" name="Int. J. Syst. Evol. Microbiol.">
        <title>The Global Catalogue of Microorganisms (GCM) 10K type strain sequencing project: providing services to taxonomists for standard genome sequencing and annotation.</title>
        <authorList>
            <consortium name="The Broad Institute Genomics Platform"/>
            <consortium name="The Broad Institute Genome Sequencing Center for Infectious Disease"/>
            <person name="Wu L."/>
            <person name="Ma J."/>
        </authorList>
    </citation>
    <scope>NUCLEOTIDE SEQUENCE [LARGE SCALE GENOMIC DNA]</scope>
    <source>
        <strain evidence="3">JCM 16702</strain>
    </source>
</reference>